<evidence type="ECO:0000256" key="1">
    <source>
        <dbReference type="SAM" id="MobiDB-lite"/>
    </source>
</evidence>
<feature type="non-terminal residue" evidence="2">
    <location>
        <position position="1"/>
    </location>
</feature>
<gene>
    <name evidence="2" type="ORF">OLEA9_A072579</name>
</gene>
<sequence>DKNDLNAYSSTKIVKTNVVAIMPPPTPPVLVAFDSRPPPLGHVDDFRPTTSGPSPGIGHDLHT</sequence>
<reference evidence="2 3" key="1">
    <citation type="submission" date="2019-12" db="EMBL/GenBank/DDBJ databases">
        <authorList>
            <person name="Alioto T."/>
            <person name="Alioto T."/>
            <person name="Gomez Garrido J."/>
        </authorList>
    </citation>
    <scope>NUCLEOTIDE SEQUENCE [LARGE SCALE GENOMIC DNA]</scope>
</reference>
<dbReference type="OrthoDB" id="1863260at2759"/>
<dbReference type="Gramene" id="OE9A072579T1">
    <property type="protein sequence ID" value="OE9A072579C1"/>
    <property type="gene ID" value="OE9A072579"/>
</dbReference>
<evidence type="ECO:0000313" key="2">
    <source>
        <dbReference type="EMBL" id="CAA2961201.1"/>
    </source>
</evidence>
<dbReference type="EMBL" id="CACTIH010000512">
    <property type="protein sequence ID" value="CAA2961201.1"/>
    <property type="molecule type" value="Genomic_DNA"/>
</dbReference>
<dbReference type="AlphaFoldDB" id="A0A8S0Q2T6"/>
<comment type="caution">
    <text evidence="2">The sequence shown here is derived from an EMBL/GenBank/DDBJ whole genome shotgun (WGS) entry which is preliminary data.</text>
</comment>
<protein>
    <submittedName>
        <fullName evidence="2">Uncharacterized protein</fullName>
    </submittedName>
</protein>
<name>A0A8S0Q2T6_OLEEU</name>
<keyword evidence="3" id="KW-1185">Reference proteome</keyword>
<accession>A0A8S0Q2T6</accession>
<feature type="region of interest" description="Disordered" evidence="1">
    <location>
        <begin position="35"/>
        <end position="63"/>
    </location>
</feature>
<evidence type="ECO:0000313" key="3">
    <source>
        <dbReference type="Proteomes" id="UP000594638"/>
    </source>
</evidence>
<organism evidence="2 3">
    <name type="scientific">Olea europaea subsp. europaea</name>
    <dbReference type="NCBI Taxonomy" id="158383"/>
    <lineage>
        <taxon>Eukaryota</taxon>
        <taxon>Viridiplantae</taxon>
        <taxon>Streptophyta</taxon>
        <taxon>Embryophyta</taxon>
        <taxon>Tracheophyta</taxon>
        <taxon>Spermatophyta</taxon>
        <taxon>Magnoliopsida</taxon>
        <taxon>eudicotyledons</taxon>
        <taxon>Gunneridae</taxon>
        <taxon>Pentapetalae</taxon>
        <taxon>asterids</taxon>
        <taxon>lamiids</taxon>
        <taxon>Lamiales</taxon>
        <taxon>Oleaceae</taxon>
        <taxon>Oleeae</taxon>
        <taxon>Olea</taxon>
    </lineage>
</organism>
<proteinExistence type="predicted"/>
<dbReference type="Proteomes" id="UP000594638">
    <property type="component" value="Unassembled WGS sequence"/>
</dbReference>